<dbReference type="Gene3D" id="2.60.120.10">
    <property type="entry name" value="Jelly Rolls"/>
    <property type="match status" value="1"/>
</dbReference>
<keyword evidence="2" id="KW-0238">DNA-binding</keyword>
<proteinExistence type="predicted"/>
<dbReference type="Gene3D" id="1.10.10.10">
    <property type="entry name" value="Winged helix-like DNA-binding domain superfamily/Winged helix DNA-binding domain"/>
    <property type="match status" value="1"/>
</dbReference>
<dbReference type="SUPFAM" id="SSF46785">
    <property type="entry name" value="Winged helix' DNA-binding domain"/>
    <property type="match status" value="1"/>
</dbReference>
<dbReference type="PROSITE" id="PS50042">
    <property type="entry name" value="CNMP_BINDING_3"/>
    <property type="match status" value="1"/>
</dbReference>
<name>A0A2T7G8D7_9RHOB</name>
<accession>A0A2T7G8D7</accession>
<dbReference type="PANTHER" id="PTHR24567">
    <property type="entry name" value="CRP FAMILY TRANSCRIPTIONAL REGULATORY PROTEIN"/>
    <property type="match status" value="1"/>
</dbReference>
<dbReference type="AlphaFoldDB" id="A0A2T7G8D7"/>
<dbReference type="InterPro" id="IPR014710">
    <property type="entry name" value="RmlC-like_jellyroll"/>
</dbReference>
<protein>
    <submittedName>
        <fullName evidence="6">Crp/Fnr family transcriptional regulator</fullName>
    </submittedName>
</protein>
<feature type="domain" description="HTH crp-type" evidence="5">
    <location>
        <begin position="148"/>
        <end position="221"/>
    </location>
</feature>
<reference evidence="6 7" key="1">
    <citation type="submission" date="2018-04" db="EMBL/GenBank/DDBJ databases">
        <title>Pelagivirga bohaiensis gen. nov., sp. nov., a bacterium isolated from the Bohai Sea.</title>
        <authorList>
            <person name="Ji X."/>
        </authorList>
    </citation>
    <scope>NUCLEOTIDE SEQUENCE [LARGE SCALE GENOMIC DNA]</scope>
    <source>
        <strain evidence="6 7">BH-SD19</strain>
    </source>
</reference>
<dbReference type="CDD" id="cd00092">
    <property type="entry name" value="HTH_CRP"/>
    <property type="match status" value="1"/>
</dbReference>
<comment type="caution">
    <text evidence="6">The sequence shown here is derived from an EMBL/GenBank/DDBJ whole genome shotgun (WGS) entry which is preliminary data.</text>
</comment>
<dbReference type="SMART" id="SM00100">
    <property type="entry name" value="cNMP"/>
    <property type="match status" value="1"/>
</dbReference>
<dbReference type="GO" id="GO:0003700">
    <property type="term" value="F:DNA-binding transcription factor activity"/>
    <property type="evidence" value="ECO:0007669"/>
    <property type="project" value="TreeGrafter"/>
</dbReference>
<evidence type="ECO:0000256" key="2">
    <source>
        <dbReference type="ARBA" id="ARBA00023125"/>
    </source>
</evidence>
<dbReference type="FunFam" id="1.10.10.10:FF:000028">
    <property type="entry name" value="Fumarate/nitrate reduction transcriptional regulator Fnr"/>
    <property type="match status" value="1"/>
</dbReference>
<dbReference type="GO" id="GO:0005829">
    <property type="term" value="C:cytosol"/>
    <property type="evidence" value="ECO:0007669"/>
    <property type="project" value="TreeGrafter"/>
</dbReference>
<dbReference type="InterPro" id="IPR000595">
    <property type="entry name" value="cNMP-bd_dom"/>
</dbReference>
<dbReference type="EMBL" id="QCYH01000003">
    <property type="protein sequence ID" value="PVA10683.1"/>
    <property type="molecule type" value="Genomic_DNA"/>
</dbReference>
<dbReference type="GO" id="GO:0003677">
    <property type="term" value="F:DNA binding"/>
    <property type="evidence" value="ECO:0007669"/>
    <property type="project" value="UniProtKB-KW"/>
</dbReference>
<keyword evidence="1" id="KW-0805">Transcription regulation</keyword>
<keyword evidence="3" id="KW-0804">Transcription</keyword>
<dbReference type="Pfam" id="PF13545">
    <property type="entry name" value="HTH_Crp_2"/>
    <property type="match status" value="1"/>
</dbReference>
<dbReference type="Proteomes" id="UP000244446">
    <property type="component" value="Unassembled WGS sequence"/>
</dbReference>
<dbReference type="InterPro" id="IPR050397">
    <property type="entry name" value="Env_Response_Regulators"/>
</dbReference>
<evidence type="ECO:0000259" key="4">
    <source>
        <dbReference type="PROSITE" id="PS50042"/>
    </source>
</evidence>
<dbReference type="InterPro" id="IPR036390">
    <property type="entry name" value="WH_DNA-bd_sf"/>
</dbReference>
<dbReference type="InterPro" id="IPR012318">
    <property type="entry name" value="HTH_CRP"/>
</dbReference>
<organism evidence="6 7">
    <name type="scientific">Pelagivirga sediminicola</name>
    <dbReference type="NCBI Taxonomy" id="2170575"/>
    <lineage>
        <taxon>Bacteria</taxon>
        <taxon>Pseudomonadati</taxon>
        <taxon>Pseudomonadota</taxon>
        <taxon>Alphaproteobacteria</taxon>
        <taxon>Rhodobacterales</taxon>
        <taxon>Paracoccaceae</taxon>
        <taxon>Pelagivirga</taxon>
    </lineage>
</organism>
<dbReference type="PRINTS" id="PR00034">
    <property type="entry name" value="HTHCRP"/>
</dbReference>
<evidence type="ECO:0000256" key="3">
    <source>
        <dbReference type="ARBA" id="ARBA00023163"/>
    </source>
</evidence>
<dbReference type="CDD" id="cd00038">
    <property type="entry name" value="CAP_ED"/>
    <property type="match status" value="1"/>
</dbReference>
<dbReference type="Pfam" id="PF00027">
    <property type="entry name" value="cNMP_binding"/>
    <property type="match status" value="1"/>
</dbReference>
<dbReference type="InterPro" id="IPR018490">
    <property type="entry name" value="cNMP-bd_dom_sf"/>
</dbReference>
<dbReference type="SUPFAM" id="SSF51206">
    <property type="entry name" value="cAMP-binding domain-like"/>
    <property type="match status" value="1"/>
</dbReference>
<dbReference type="PROSITE" id="PS51063">
    <property type="entry name" value="HTH_CRP_2"/>
    <property type="match status" value="1"/>
</dbReference>
<evidence type="ECO:0000259" key="5">
    <source>
        <dbReference type="PROSITE" id="PS51063"/>
    </source>
</evidence>
<dbReference type="RefSeq" id="WP_108691542.1">
    <property type="nucleotide sequence ID" value="NZ_QCYH01000003.1"/>
</dbReference>
<keyword evidence="7" id="KW-1185">Reference proteome</keyword>
<evidence type="ECO:0000256" key="1">
    <source>
        <dbReference type="ARBA" id="ARBA00023015"/>
    </source>
</evidence>
<dbReference type="PANTHER" id="PTHR24567:SF28">
    <property type="entry name" value="LISTERIOLYSIN REGULATORY PROTEIN"/>
    <property type="match status" value="1"/>
</dbReference>
<gene>
    <name evidence="6" type="ORF">DC366_07310</name>
</gene>
<dbReference type="OrthoDB" id="3525895at2"/>
<dbReference type="SMART" id="SM00419">
    <property type="entry name" value="HTH_CRP"/>
    <property type="match status" value="1"/>
</dbReference>
<dbReference type="InterPro" id="IPR036388">
    <property type="entry name" value="WH-like_DNA-bd_sf"/>
</dbReference>
<feature type="domain" description="Cyclic nucleotide-binding" evidence="4">
    <location>
        <begin position="14"/>
        <end position="102"/>
    </location>
</feature>
<evidence type="ECO:0000313" key="7">
    <source>
        <dbReference type="Proteomes" id="UP000244446"/>
    </source>
</evidence>
<sequence length="233" mass="26151">MRKLDESLLTHLPPFSELGREQIREILDRATPQRYDTGDTVFHEGEEAGRFFLLLDGYVRVVRMTAEGEHVTVLHIAAGQLFGIAAALGNERYPASAVAASDTIALGWPMRLWHDFTATYPGFAASGYKTVGNRMEEIHKRVVEMATQQVEQRVANALLRLITQMGRRTDAGIEVDFPITRQDLSEMTGTTLHTVSRLLSAWEKRGIVESKRKHIMVREPHQLVMLAEPAVSS</sequence>
<evidence type="ECO:0000313" key="6">
    <source>
        <dbReference type="EMBL" id="PVA10683.1"/>
    </source>
</evidence>